<feature type="domain" description="PAC" evidence="10">
    <location>
        <begin position="241"/>
        <end position="293"/>
    </location>
</feature>
<evidence type="ECO:0000259" key="9">
    <source>
        <dbReference type="PROSITE" id="PS50112"/>
    </source>
</evidence>
<keyword evidence="3" id="KW-0597">Phosphoprotein</keyword>
<feature type="region of interest" description="Disordered" evidence="7">
    <location>
        <begin position="1"/>
        <end position="21"/>
    </location>
</feature>
<dbReference type="SUPFAM" id="SSF55785">
    <property type="entry name" value="PYP-like sensor domain (PAS domain)"/>
    <property type="match status" value="6"/>
</dbReference>
<accession>A0A7M3MB08</accession>
<name>A0A7M3MB08_9BACT</name>
<evidence type="ECO:0000256" key="6">
    <source>
        <dbReference type="SAM" id="Coils"/>
    </source>
</evidence>
<proteinExistence type="predicted"/>
<dbReference type="PANTHER" id="PTHR43304">
    <property type="entry name" value="PHYTOCHROME-LIKE PROTEIN CPH1"/>
    <property type="match status" value="1"/>
</dbReference>
<gene>
    <name evidence="11" type="ORF">DPQ33_15870</name>
</gene>
<evidence type="ECO:0000259" key="10">
    <source>
        <dbReference type="PROSITE" id="PS50113"/>
    </source>
</evidence>
<feature type="domain" description="PAS" evidence="9">
    <location>
        <begin position="604"/>
        <end position="674"/>
    </location>
</feature>
<keyword evidence="5" id="KW-0418">Kinase</keyword>
<dbReference type="EC" id="2.7.13.3" evidence="2"/>
<feature type="coiled-coil region" evidence="6">
    <location>
        <begin position="418"/>
        <end position="494"/>
    </location>
</feature>
<organism evidence="11 12">
    <name type="scientific">Oceanidesulfovibrio indonesiensis</name>
    <dbReference type="NCBI Taxonomy" id="54767"/>
    <lineage>
        <taxon>Bacteria</taxon>
        <taxon>Pseudomonadati</taxon>
        <taxon>Thermodesulfobacteriota</taxon>
        <taxon>Desulfovibrionia</taxon>
        <taxon>Desulfovibrionales</taxon>
        <taxon>Desulfovibrionaceae</taxon>
        <taxon>Oceanidesulfovibrio</taxon>
    </lineage>
</organism>
<evidence type="ECO:0000256" key="4">
    <source>
        <dbReference type="ARBA" id="ARBA00022679"/>
    </source>
</evidence>
<evidence type="ECO:0000256" key="1">
    <source>
        <dbReference type="ARBA" id="ARBA00000085"/>
    </source>
</evidence>
<dbReference type="OrthoDB" id="9769169at2"/>
<dbReference type="InterPro" id="IPR035965">
    <property type="entry name" value="PAS-like_dom_sf"/>
</dbReference>
<keyword evidence="12" id="KW-1185">Reference proteome</keyword>
<dbReference type="InterPro" id="IPR005467">
    <property type="entry name" value="His_kinase_dom"/>
</dbReference>
<keyword evidence="6" id="KW-0175">Coiled coil</keyword>
<dbReference type="CDD" id="cd00130">
    <property type="entry name" value="PAS"/>
    <property type="match status" value="5"/>
</dbReference>
<evidence type="ECO:0000256" key="2">
    <source>
        <dbReference type="ARBA" id="ARBA00012438"/>
    </source>
</evidence>
<evidence type="ECO:0000313" key="11">
    <source>
        <dbReference type="EMBL" id="TVM15171.1"/>
    </source>
</evidence>
<dbReference type="Pfam" id="PF02518">
    <property type="entry name" value="HATPase_c"/>
    <property type="match status" value="1"/>
</dbReference>
<protein>
    <recommendedName>
        <fullName evidence="2">histidine kinase</fullName>
        <ecNumber evidence="2">2.7.13.3</ecNumber>
    </recommendedName>
</protein>
<dbReference type="InterPro" id="IPR052162">
    <property type="entry name" value="Sensor_kinase/Photoreceptor"/>
</dbReference>
<feature type="domain" description="PAS" evidence="9">
    <location>
        <begin position="169"/>
        <end position="228"/>
    </location>
</feature>
<feature type="domain" description="PAC" evidence="10">
    <location>
        <begin position="804"/>
        <end position="854"/>
    </location>
</feature>
<dbReference type="GO" id="GO:0004673">
    <property type="term" value="F:protein histidine kinase activity"/>
    <property type="evidence" value="ECO:0007669"/>
    <property type="project" value="UniProtKB-EC"/>
</dbReference>
<feature type="domain" description="Histidine kinase" evidence="8">
    <location>
        <begin position="867"/>
        <end position="1123"/>
    </location>
</feature>
<feature type="compositionally biased region" description="Polar residues" evidence="7">
    <location>
        <begin position="1"/>
        <end position="11"/>
    </location>
</feature>
<dbReference type="InterPro" id="IPR000014">
    <property type="entry name" value="PAS"/>
</dbReference>
<dbReference type="Gene3D" id="1.10.287.130">
    <property type="match status" value="1"/>
</dbReference>
<dbReference type="EMBL" id="QMIE01000018">
    <property type="protein sequence ID" value="TVM15171.1"/>
    <property type="molecule type" value="Genomic_DNA"/>
</dbReference>
<dbReference type="PANTHER" id="PTHR43304:SF1">
    <property type="entry name" value="PAC DOMAIN-CONTAINING PROTEIN"/>
    <property type="match status" value="1"/>
</dbReference>
<dbReference type="PROSITE" id="PS50109">
    <property type="entry name" value="HIS_KIN"/>
    <property type="match status" value="1"/>
</dbReference>
<evidence type="ECO:0000256" key="3">
    <source>
        <dbReference type="ARBA" id="ARBA00022553"/>
    </source>
</evidence>
<dbReference type="InterPro" id="IPR003594">
    <property type="entry name" value="HATPase_dom"/>
</dbReference>
<dbReference type="InterPro" id="IPR000700">
    <property type="entry name" value="PAS-assoc_C"/>
</dbReference>
<dbReference type="RefSeq" id="WP_144304208.1">
    <property type="nucleotide sequence ID" value="NZ_QMIE01000018.1"/>
</dbReference>
<feature type="domain" description="PAS" evidence="9">
    <location>
        <begin position="37"/>
        <end position="115"/>
    </location>
</feature>
<dbReference type="SUPFAM" id="SSF55874">
    <property type="entry name" value="ATPase domain of HSP90 chaperone/DNA topoisomerase II/histidine kinase"/>
    <property type="match status" value="1"/>
</dbReference>
<evidence type="ECO:0000313" key="12">
    <source>
        <dbReference type="Proteomes" id="UP000448292"/>
    </source>
</evidence>
<reference evidence="11 12" key="1">
    <citation type="submission" date="2018-06" db="EMBL/GenBank/DDBJ databases">
        <title>Complete genome of Desulfovibrio indonesiensis P37SLT.</title>
        <authorList>
            <person name="Crispim J.S."/>
            <person name="Vidigal P.M.P."/>
            <person name="Silva L.C.F."/>
            <person name="Laguardia C.N."/>
            <person name="Araujo L.C."/>
            <person name="Dias R.S."/>
            <person name="Sousa M.P."/>
            <person name="Paula S.O."/>
            <person name="Silva C."/>
        </authorList>
    </citation>
    <scope>NUCLEOTIDE SEQUENCE [LARGE SCALE GENOMIC DNA]</scope>
    <source>
        <strain evidence="11 12">P37SLT</strain>
    </source>
</reference>
<keyword evidence="4" id="KW-0808">Transferase</keyword>
<dbReference type="PRINTS" id="PR00344">
    <property type="entry name" value="BCTRLSENSOR"/>
</dbReference>
<dbReference type="SMART" id="SM00387">
    <property type="entry name" value="HATPase_c"/>
    <property type="match status" value="1"/>
</dbReference>
<evidence type="ECO:0000256" key="5">
    <source>
        <dbReference type="ARBA" id="ARBA00022777"/>
    </source>
</evidence>
<dbReference type="PROSITE" id="PS50112">
    <property type="entry name" value="PAS"/>
    <property type="match status" value="4"/>
</dbReference>
<evidence type="ECO:0000259" key="8">
    <source>
        <dbReference type="PROSITE" id="PS50109"/>
    </source>
</evidence>
<dbReference type="Proteomes" id="UP000448292">
    <property type="component" value="Unassembled WGS sequence"/>
</dbReference>
<dbReference type="Gene3D" id="3.30.450.20">
    <property type="entry name" value="PAS domain"/>
    <property type="match status" value="6"/>
</dbReference>
<dbReference type="SMART" id="SM00086">
    <property type="entry name" value="PAC"/>
    <property type="match status" value="4"/>
</dbReference>
<comment type="caution">
    <text evidence="11">The sequence shown here is derived from an EMBL/GenBank/DDBJ whole genome shotgun (WGS) entry which is preliminary data.</text>
</comment>
<sequence length="1127" mass="127148">MSSTHSGNSNLPPDADHTDGEATLSDCQEHIATLAAQNRSLRDTLEAYELLDTASLELMAIVDRDGIFKFVNKVYERAYGLKREDIIGRHLSDIIQGDVYETVMLPHLERAYQGETVSFQNWFSHPGLGHTFREVICVPMDEYCRLGDVIIYSIDITKRREAEQELRASEEQFRTLVEGMQDGLGVVDTECRLVYVNPRFCEILDRDKDELIGNLFTDFIDAESAERFLMHQEVRRKGISDDYEISLTCADGTERCLRARGQPLYDKDGNFSGSLGLLRDITLRREVEAALRESLRFSRSILDSLVSHVVVLDRDGNITDVNKAWQDFAKENSGSGGSIQVGGNYLEQCRTAVDSENAEDAASAQAALEGIRSVLDGASNFFSMEYPCHAPRQKRWFMMRVSPLQTKAGGAVITHMDVTRERLAKNALQRTRDQLEDRVRERTKDLSSANAELQSAYQELLRANEKLRSEVVQRRKVEKELATSESRYKMLYENAGDGILIFDDAGYVVESNMQLRKLLGREKESLRGVHIGTLVDPEQLSSQPLRMASLLAGEKVLSERNVVTSDGRLIPTEISSKRLADNIILAIVRDVSAKKEVEQALRLSEKRYKSLFEDNVMVMLLIDPESGAIIDANQAACEYYGLPRERLLEISLMDIAIRDPGELLGNLRRAVRNDAHKFLCNHRRADGEIRHVEIFSGPHVLNDRTLVVASVHDVTRRTRAEALAREKEALLQRILSLMKIGIFIIDDEQRRILDFNKVSTKMFSLPSREGVLGQTSQSVLFPMLRDADTHKELRDRDLDVDNARNRELYLTTSDGLSFPVLFNAFPLVQEERQNIILTFLDISERKELERQLTHAQKLESIGQLAAGIAHEINTPTQYVSDNARFIKDAFSDILKLVERLMAFLDSCKESHGENEKTRELDDLAEEVELDFLREEVPKALDQSLEGLDRISSIVMAMKKFSHPGESGMKHTDINDALENTLVVSRNEWKYVAEVETDFDRSMAPALCFPDDLNQVFLNVIVNAAHAIAEKVEGTDQKGTIRIATRDAEKYVEITISDTGSGIPEKHRGRLFDPFFTTKRVGKGTGQGLAISYSVVVDKHGGEIFFDTVEGEGTTFHIRIPKKTTGDS</sequence>
<dbReference type="InterPro" id="IPR036890">
    <property type="entry name" value="HATPase_C_sf"/>
</dbReference>
<dbReference type="SMART" id="SM00091">
    <property type="entry name" value="PAS"/>
    <property type="match status" value="6"/>
</dbReference>
<dbReference type="Gene3D" id="3.30.565.10">
    <property type="entry name" value="Histidine kinase-like ATPase, C-terminal domain"/>
    <property type="match status" value="1"/>
</dbReference>
<dbReference type="InterPro" id="IPR001610">
    <property type="entry name" value="PAC"/>
</dbReference>
<dbReference type="AlphaFoldDB" id="A0A7M3MB08"/>
<dbReference type="PROSITE" id="PS50113">
    <property type="entry name" value="PAC"/>
    <property type="match status" value="2"/>
</dbReference>
<dbReference type="InterPro" id="IPR013656">
    <property type="entry name" value="PAS_4"/>
</dbReference>
<dbReference type="InterPro" id="IPR004358">
    <property type="entry name" value="Sig_transdc_His_kin-like_C"/>
</dbReference>
<dbReference type="Pfam" id="PF13426">
    <property type="entry name" value="PAS_9"/>
    <property type="match status" value="4"/>
</dbReference>
<dbReference type="NCBIfam" id="TIGR00229">
    <property type="entry name" value="sensory_box"/>
    <property type="match status" value="5"/>
</dbReference>
<feature type="domain" description="PAS" evidence="9">
    <location>
        <begin position="484"/>
        <end position="554"/>
    </location>
</feature>
<dbReference type="Pfam" id="PF08448">
    <property type="entry name" value="PAS_4"/>
    <property type="match status" value="2"/>
</dbReference>
<evidence type="ECO:0000256" key="7">
    <source>
        <dbReference type="SAM" id="MobiDB-lite"/>
    </source>
</evidence>
<comment type="catalytic activity">
    <reaction evidence="1">
        <text>ATP + protein L-histidine = ADP + protein N-phospho-L-histidine.</text>
        <dbReference type="EC" id="2.7.13.3"/>
    </reaction>
</comment>